<keyword evidence="6" id="KW-1185">Reference proteome</keyword>
<evidence type="ECO:0000259" key="4">
    <source>
        <dbReference type="PROSITE" id="PS51212"/>
    </source>
</evidence>
<evidence type="ECO:0000313" key="6">
    <source>
        <dbReference type="Proteomes" id="UP000182658"/>
    </source>
</evidence>
<dbReference type="SMART" id="SM00321">
    <property type="entry name" value="WSC"/>
    <property type="match status" value="1"/>
</dbReference>
<feature type="domain" description="WSC" evidence="4">
    <location>
        <begin position="38"/>
        <end position="142"/>
    </location>
</feature>
<keyword evidence="2" id="KW-0812">Transmembrane</keyword>
<dbReference type="PANTHER" id="PTHR45964:SF5">
    <property type="entry name" value="WSCD FAMILY MEMBER CG9164"/>
    <property type="match status" value="1"/>
</dbReference>
<organism evidence="5 6">
    <name type="scientific">Coniochaeta ligniaria NRRL 30616</name>
    <dbReference type="NCBI Taxonomy" id="1408157"/>
    <lineage>
        <taxon>Eukaryota</taxon>
        <taxon>Fungi</taxon>
        <taxon>Dikarya</taxon>
        <taxon>Ascomycota</taxon>
        <taxon>Pezizomycotina</taxon>
        <taxon>Sordariomycetes</taxon>
        <taxon>Sordariomycetidae</taxon>
        <taxon>Coniochaetales</taxon>
        <taxon>Coniochaetaceae</taxon>
        <taxon>Coniochaeta</taxon>
    </lineage>
</organism>
<gene>
    <name evidence="5" type="ORF">CONLIGDRAFT_627135</name>
</gene>
<feature type="chain" id="PRO_5012837361" description="WSC domain-containing protein" evidence="3">
    <location>
        <begin position="18"/>
        <end position="167"/>
    </location>
</feature>
<dbReference type="PANTHER" id="PTHR45964">
    <property type="entry name" value="WSCD FAMILY MEMBER CG9164"/>
    <property type="match status" value="1"/>
</dbReference>
<evidence type="ECO:0000256" key="1">
    <source>
        <dbReference type="ARBA" id="ARBA00022737"/>
    </source>
</evidence>
<dbReference type="AlphaFoldDB" id="A0A1J7JNV1"/>
<keyword evidence="2" id="KW-1133">Transmembrane helix</keyword>
<sequence length="167" mass="17260">MPRAILLLLLSLTLALAQSTTSTTLTTPTIVQSIPGSKYTYFGCWNETTSVSGAGGVRALDGGTSEVLQGQMTVPLCLAFCGGGSATQYKYAGLEFSRECWCAQHISGASARLDDGACDTACDGNGTTVCGGSLKLSVYQLGSSAAVRITYMTAVIALVGTILFHLL</sequence>
<feature type="transmembrane region" description="Helical" evidence="2">
    <location>
        <begin position="145"/>
        <end position="166"/>
    </location>
</feature>
<reference evidence="5 6" key="1">
    <citation type="submission" date="2016-10" db="EMBL/GenBank/DDBJ databases">
        <title>Draft genome sequence of Coniochaeta ligniaria NRRL30616, a lignocellulolytic fungus for bioabatement of inhibitors in plant biomass hydrolysates.</title>
        <authorList>
            <consortium name="DOE Joint Genome Institute"/>
            <person name="Jimenez D.J."/>
            <person name="Hector R.E."/>
            <person name="Riley R."/>
            <person name="Sun H."/>
            <person name="Grigoriev I.V."/>
            <person name="Van Elsas J.D."/>
            <person name="Nichols N.N."/>
        </authorList>
    </citation>
    <scope>NUCLEOTIDE SEQUENCE [LARGE SCALE GENOMIC DNA]</scope>
    <source>
        <strain evidence="5 6">NRRL 30616</strain>
    </source>
</reference>
<accession>A0A1J7JNV1</accession>
<dbReference type="EMBL" id="KV875093">
    <property type="protein sequence ID" value="OIW35073.1"/>
    <property type="molecule type" value="Genomic_DNA"/>
</dbReference>
<keyword evidence="3" id="KW-0732">Signal</keyword>
<dbReference type="OrthoDB" id="5985073at2759"/>
<keyword evidence="2" id="KW-0472">Membrane</keyword>
<protein>
    <recommendedName>
        <fullName evidence="4">WSC domain-containing protein</fullName>
    </recommendedName>
</protein>
<dbReference type="STRING" id="1408157.A0A1J7JNV1"/>
<dbReference type="Proteomes" id="UP000182658">
    <property type="component" value="Unassembled WGS sequence"/>
</dbReference>
<keyword evidence="1" id="KW-0677">Repeat</keyword>
<feature type="signal peptide" evidence="3">
    <location>
        <begin position="1"/>
        <end position="17"/>
    </location>
</feature>
<evidence type="ECO:0000313" key="5">
    <source>
        <dbReference type="EMBL" id="OIW35073.1"/>
    </source>
</evidence>
<proteinExistence type="predicted"/>
<evidence type="ECO:0000256" key="2">
    <source>
        <dbReference type="SAM" id="Phobius"/>
    </source>
</evidence>
<evidence type="ECO:0000256" key="3">
    <source>
        <dbReference type="SAM" id="SignalP"/>
    </source>
</evidence>
<dbReference type="InterPro" id="IPR002889">
    <property type="entry name" value="WSC_carb-bd"/>
</dbReference>
<dbReference type="PROSITE" id="PS51212">
    <property type="entry name" value="WSC"/>
    <property type="match status" value="1"/>
</dbReference>
<dbReference type="InParanoid" id="A0A1J7JNV1"/>
<name>A0A1J7JNV1_9PEZI</name>
<dbReference type="Pfam" id="PF01822">
    <property type="entry name" value="WSC"/>
    <property type="match status" value="1"/>
</dbReference>
<dbReference type="InterPro" id="IPR051589">
    <property type="entry name" value="Sialate-O-sulfotransferase"/>
</dbReference>